<comment type="caution">
    <text evidence="1">The sequence shown here is derived from an EMBL/GenBank/DDBJ whole genome shotgun (WGS) entry which is preliminary data.</text>
</comment>
<proteinExistence type="predicted"/>
<reference evidence="1 2" key="1">
    <citation type="journal article" date="2012" name="ISME J.">
        <title>Nitrification expanded: discovery, physiology and genomics of a nitrite-oxidizing bacterium from the phylum Chloroflexi.</title>
        <authorList>
            <person name="Sorokin D.Y."/>
            <person name="Lucker S."/>
            <person name="Vejmelkova D."/>
            <person name="Kostrikina N.A."/>
            <person name="Kleerebezem R."/>
            <person name="Rijpstra W.I."/>
            <person name="Damste J.S."/>
            <person name="Le Paslier D."/>
            <person name="Muyzer G."/>
            <person name="Wagner M."/>
            <person name="van Loosdrecht M.C."/>
            <person name="Daims H."/>
        </authorList>
    </citation>
    <scope>NUCLEOTIDE SEQUENCE [LARGE SCALE GENOMIC DNA]</scope>
    <source>
        <strain evidence="2">none</strain>
    </source>
</reference>
<accession>I4EFM6</accession>
<keyword evidence="2" id="KW-1185">Reference proteome</keyword>
<dbReference type="Proteomes" id="UP000004221">
    <property type="component" value="Unassembled WGS sequence"/>
</dbReference>
<dbReference type="AlphaFoldDB" id="I4EFM6"/>
<dbReference type="EMBL" id="CAGS01000149">
    <property type="protein sequence ID" value="CCF83488.1"/>
    <property type="molecule type" value="Genomic_DNA"/>
</dbReference>
<protein>
    <submittedName>
        <fullName evidence="1">Uncharacterized protein</fullName>
    </submittedName>
</protein>
<gene>
    <name evidence="1" type="ORF">NITHO_2320004</name>
</gene>
<evidence type="ECO:0000313" key="1">
    <source>
        <dbReference type="EMBL" id="CCF83488.1"/>
    </source>
</evidence>
<name>I4EFM6_9BACT</name>
<sequence length="108" mass="11119">MMVTGERQRPLPFSFLDSPLGDPLIACPNQILMLSRHGIDPASESSRSAALILEREKGAADGLLGDGNPKCINSAWLPAGLSLVCGDDAGTSRTAGPGGACRNHPGGH</sequence>
<evidence type="ECO:0000313" key="2">
    <source>
        <dbReference type="Proteomes" id="UP000004221"/>
    </source>
</evidence>
<organism evidence="1 2">
    <name type="scientific">Nitrolancea hollandica Lb</name>
    <dbReference type="NCBI Taxonomy" id="1129897"/>
    <lineage>
        <taxon>Bacteria</taxon>
        <taxon>Pseudomonadati</taxon>
        <taxon>Thermomicrobiota</taxon>
        <taxon>Thermomicrobia</taxon>
        <taxon>Sphaerobacterales</taxon>
        <taxon>Sphaerobacterineae</taxon>
        <taxon>Sphaerobacteraceae</taxon>
        <taxon>Nitrolancea</taxon>
    </lineage>
</organism>